<dbReference type="InterPro" id="IPR000700">
    <property type="entry name" value="PAS-assoc_C"/>
</dbReference>
<dbReference type="CDD" id="cd00082">
    <property type="entry name" value="HisKA"/>
    <property type="match status" value="1"/>
</dbReference>
<keyword evidence="15" id="KW-1185">Reference proteome</keyword>
<evidence type="ECO:0000259" key="11">
    <source>
        <dbReference type="PROSITE" id="PS50109"/>
    </source>
</evidence>
<dbReference type="Pfam" id="PF00512">
    <property type="entry name" value="HisKA"/>
    <property type="match status" value="1"/>
</dbReference>
<dbReference type="Proteomes" id="UP001148125">
    <property type="component" value="Unassembled WGS sequence"/>
</dbReference>
<feature type="domain" description="Histidine kinase" evidence="11">
    <location>
        <begin position="323"/>
        <end position="527"/>
    </location>
</feature>
<evidence type="ECO:0000259" key="12">
    <source>
        <dbReference type="PROSITE" id="PS50112"/>
    </source>
</evidence>
<feature type="transmembrane region" description="Helical" evidence="10">
    <location>
        <begin position="114"/>
        <end position="132"/>
    </location>
</feature>
<dbReference type="SUPFAM" id="SSF55785">
    <property type="entry name" value="PYP-like sensor domain (PAS domain)"/>
    <property type="match status" value="1"/>
</dbReference>
<dbReference type="Gene3D" id="3.30.565.10">
    <property type="entry name" value="Histidine kinase-like ATPase, C-terminal domain"/>
    <property type="match status" value="1"/>
</dbReference>
<dbReference type="EC" id="2.7.13.3" evidence="2"/>
<dbReference type="InterPro" id="IPR003661">
    <property type="entry name" value="HisK_dim/P_dom"/>
</dbReference>
<evidence type="ECO:0000259" key="13">
    <source>
        <dbReference type="PROSITE" id="PS50113"/>
    </source>
</evidence>
<feature type="transmembrane region" description="Helical" evidence="10">
    <location>
        <begin position="144"/>
        <end position="165"/>
    </location>
</feature>
<dbReference type="Gene3D" id="1.10.287.130">
    <property type="match status" value="1"/>
</dbReference>
<feature type="domain" description="PAC" evidence="13">
    <location>
        <begin position="258"/>
        <end position="310"/>
    </location>
</feature>
<keyword evidence="3" id="KW-0597">Phosphoprotein</keyword>
<comment type="caution">
    <text evidence="14">The sequence shown here is derived from an EMBL/GenBank/DDBJ whole genome shotgun (WGS) entry which is preliminary data.</text>
</comment>
<keyword evidence="10" id="KW-1133">Transmembrane helix</keyword>
<dbReference type="PANTHER" id="PTHR43065:SF10">
    <property type="entry name" value="PEROXIDE STRESS-ACTIVATED HISTIDINE KINASE MAK3"/>
    <property type="match status" value="1"/>
</dbReference>
<evidence type="ECO:0000256" key="2">
    <source>
        <dbReference type="ARBA" id="ARBA00012438"/>
    </source>
</evidence>
<comment type="catalytic activity">
    <reaction evidence="1">
        <text>ATP + protein L-histidine = ADP + protein N-phospho-L-histidine.</text>
        <dbReference type="EC" id="2.7.13.3"/>
    </reaction>
</comment>
<evidence type="ECO:0000313" key="14">
    <source>
        <dbReference type="EMBL" id="MDE5414637.1"/>
    </source>
</evidence>
<gene>
    <name evidence="14" type="ORF">N7Z68_14760</name>
</gene>
<dbReference type="SMART" id="SM00091">
    <property type="entry name" value="PAS"/>
    <property type="match status" value="1"/>
</dbReference>
<dbReference type="SUPFAM" id="SSF55874">
    <property type="entry name" value="ATPase domain of HSP90 chaperone/DNA topoisomerase II/histidine kinase"/>
    <property type="match status" value="1"/>
</dbReference>
<dbReference type="PANTHER" id="PTHR43065">
    <property type="entry name" value="SENSOR HISTIDINE KINASE"/>
    <property type="match status" value="1"/>
</dbReference>
<dbReference type="EMBL" id="JAOTPO010000010">
    <property type="protein sequence ID" value="MDE5414637.1"/>
    <property type="molecule type" value="Genomic_DNA"/>
</dbReference>
<dbReference type="PRINTS" id="PR00344">
    <property type="entry name" value="BCTRLSENSOR"/>
</dbReference>
<dbReference type="Pfam" id="PF02518">
    <property type="entry name" value="HATPase_c"/>
    <property type="match status" value="1"/>
</dbReference>
<protein>
    <recommendedName>
        <fullName evidence="2">histidine kinase</fullName>
        <ecNumber evidence="2">2.7.13.3</ecNumber>
    </recommendedName>
</protein>
<dbReference type="PROSITE" id="PS50112">
    <property type="entry name" value="PAS"/>
    <property type="match status" value="1"/>
</dbReference>
<dbReference type="InterPro" id="IPR005467">
    <property type="entry name" value="His_kinase_dom"/>
</dbReference>
<feature type="domain" description="PAS" evidence="12">
    <location>
        <begin position="186"/>
        <end position="239"/>
    </location>
</feature>
<keyword evidence="5" id="KW-0547">Nucleotide-binding</keyword>
<dbReference type="RefSeq" id="WP_275119251.1">
    <property type="nucleotide sequence ID" value="NZ_JAOTPO010000010.1"/>
</dbReference>
<dbReference type="SMART" id="SM00387">
    <property type="entry name" value="HATPase_c"/>
    <property type="match status" value="1"/>
</dbReference>
<organism evidence="14 15">
    <name type="scientific">Alkalihalobacterium chitinilyticum</name>
    <dbReference type="NCBI Taxonomy" id="2980103"/>
    <lineage>
        <taxon>Bacteria</taxon>
        <taxon>Bacillati</taxon>
        <taxon>Bacillota</taxon>
        <taxon>Bacilli</taxon>
        <taxon>Bacillales</taxon>
        <taxon>Bacillaceae</taxon>
        <taxon>Alkalihalobacterium</taxon>
    </lineage>
</organism>
<dbReference type="CDD" id="cd00130">
    <property type="entry name" value="PAS"/>
    <property type="match status" value="1"/>
</dbReference>
<proteinExistence type="predicted"/>
<feature type="region of interest" description="Disordered" evidence="9">
    <location>
        <begin position="534"/>
        <end position="557"/>
    </location>
</feature>
<dbReference type="SUPFAM" id="SSF47384">
    <property type="entry name" value="Homodimeric domain of signal transducing histidine kinase"/>
    <property type="match status" value="1"/>
</dbReference>
<dbReference type="PROSITE" id="PS50109">
    <property type="entry name" value="HIS_KIN"/>
    <property type="match status" value="1"/>
</dbReference>
<keyword evidence="6" id="KW-0418">Kinase</keyword>
<keyword evidence="10" id="KW-0812">Transmembrane</keyword>
<reference evidence="14" key="1">
    <citation type="submission" date="2024-05" db="EMBL/GenBank/DDBJ databases">
        <title>Alkalihalobacillus sp. strain MEB203 novel alkaliphilic bacterium from Lonar Lake, India.</title>
        <authorList>
            <person name="Joshi A."/>
            <person name="Thite S."/>
            <person name="Mengade P."/>
        </authorList>
    </citation>
    <scope>NUCLEOTIDE SEQUENCE</scope>
    <source>
        <strain evidence="14">MEB 203</strain>
    </source>
</reference>
<evidence type="ECO:0000256" key="5">
    <source>
        <dbReference type="ARBA" id="ARBA00022741"/>
    </source>
</evidence>
<evidence type="ECO:0000256" key="9">
    <source>
        <dbReference type="SAM" id="MobiDB-lite"/>
    </source>
</evidence>
<evidence type="ECO:0000313" key="15">
    <source>
        <dbReference type="Proteomes" id="UP001148125"/>
    </source>
</evidence>
<dbReference type="GO" id="GO:0005524">
    <property type="term" value="F:ATP binding"/>
    <property type="evidence" value="ECO:0007669"/>
    <property type="project" value="UniProtKB-KW"/>
</dbReference>
<keyword evidence="8" id="KW-0902">Two-component regulatory system</keyword>
<feature type="transmembrane region" description="Helical" evidence="10">
    <location>
        <begin position="20"/>
        <end position="37"/>
    </location>
</feature>
<evidence type="ECO:0000256" key="4">
    <source>
        <dbReference type="ARBA" id="ARBA00022679"/>
    </source>
</evidence>
<evidence type="ECO:0000256" key="8">
    <source>
        <dbReference type="ARBA" id="ARBA00023012"/>
    </source>
</evidence>
<evidence type="ECO:0000256" key="6">
    <source>
        <dbReference type="ARBA" id="ARBA00022777"/>
    </source>
</evidence>
<evidence type="ECO:0000256" key="3">
    <source>
        <dbReference type="ARBA" id="ARBA00022553"/>
    </source>
</evidence>
<evidence type="ECO:0000256" key="1">
    <source>
        <dbReference type="ARBA" id="ARBA00000085"/>
    </source>
</evidence>
<evidence type="ECO:0000256" key="10">
    <source>
        <dbReference type="SAM" id="Phobius"/>
    </source>
</evidence>
<name>A0ABT5VGQ4_9BACI</name>
<keyword evidence="4" id="KW-0808">Transferase</keyword>
<feature type="compositionally biased region" description="Basic and acidic residues" evidence="9">
    <location>
        <begin position="541"/>
        <end position="557"/>
    </location>
</feature>
<dbReference type="InterPro" id="IPR000014">
    <property type="entry name" value="PAS"/>
</dbReference>
<dbReference type="Pfam" id="PF13426">
    <property type="entry name" value="PAS_9"/>
    <property type="match status" value="1"/>
</dbReference>
<dbReference type="SMART" id="SM00086">
    <property type="entry name" value="PAC"/>
    <property type="match status" value="1"/>
</dbReference>
<sequence>MGIDKHKRLDLIFKRNQLMAKLLMIFYASSIVINTFIDPVILVFVAPIGLFFCILIYFLSKQKQLTILTMYLSILFVFSFFFLLIIYEPLLINFIYIWLGLIISSIFHMVRPILFASFLTTAATIYFFFRYQNELFPGSDKVDVIYVALFGILITIFLVFSSRFTEGLLEKAQLKTEKTSKALIEAKGYLNTLFNQLKDPIVIHDEKGRIYQVNHGFTETFGWNTEELVGQTMPQLNEVQLKYLQEQWESVSRGEMVREIELKNGTKDEKQLDVAISVSAIRTEEGRVVALASILRDITEQKQTEEYIRRSEKLSAVGQLAAGVAHEIRNPLTVISGFLQLMQQREQNTNNHVPVMLSELARINKIISEFLLLAKPGVQKFENVKICYLIREVVTLLDTSAIMKSISITSEFSIDDTTVECDPDQIKQVLINLLKNSIEAMDDGGQIHIHVYEKDNMIYIQIKDTGNGIPQEVLERIGEPFFTTKPKGTGLGLMICDRIIEHHHGKMDISSVQGKGTTVTIYLNKVISEQEGKNEYTSSEYYRESRTATERNEVRSG</sequence>
<dbReference type="SMART" id="SM00388">
    <property type="entry name" value="HisKA"/>
    <property type="match status" value="1"/>
</dbReference>
<dbReference type="InterPro" id="IPR036890">
    <property type="entry name" value="HATPase_C_sf"/>
</dbReference>
<keyword evidence="10" id="KW-0472">Membrane</keyword>
<feature type="transmembrane region" description="Helical" evidence="10">
    <location>
        <begin position="67"/>
        <end position="85"/>
    </location>
</feature>
<dbReference type="InterPro" id="IPR004358">
    <property type="entry name" value="Sig_transdc_His_kin-like_C"/>
</dbReference>
<evidence type="ECO:0000256" key="7">
    <source>
        <dbReference type="ARBA" id="ARBA00022840"/>
    </source>
</evidence>
<dbReference type="InterPro" id="IPR035965">
    <property type="entry name" value="PAS-like_dom_sf"/>
</dbReference>
<feature type="transmembrane region" description="Helical" evidence="10">
    <location>
        <begin position="43"/>
        <end position="60"/>
    </location>
</feature>
<dbReference type="InterPro" id="IPR036097">
    <property type="entry name" value="HisK_dim/P_sf"/>
</dbReference>
<dbReference type="NCBIfam" id="TIGR00229">
    <property type="entry name" value="sensory_box"/>
    <property type="match status" value="1"/>
</dbReference>
<keyword evidence="7 14" id="KW-0067">ATP-binding</keyword>
<accession>A0ABT5VGQ4</accession>
<dbReference type="InterPro" id="IPR003594">
    <property type="entry name" value="HATPase_dom"/>
</dbReference>
<dbReference type="Gene3D" id="3.30.450.20">
    <property type="entry name" value="PAS domain"/>
    <property type="match status" value="1"/>
</dbReference>
<dbReference type="PROSITE" id="PS50113">
    <property type="entry name" value="PAC"/>
    <property type="match status" value="1"/>
</dbReference>
<dbReference type="InterPro" id="IPR001610">
    <property type="entry name" value="PAC"/>
</dbReference>